<evidence type="ECO:0000313" key="1">
    <source>
        <dbReference type="EMBL" id="CEM54430.1"/>
    </source>
</evidence>
<reference evidence="1" key="1">
    <citation type="submission" date="2014-11" db="EMBL/GenBank/DDBJ databases">
        <authorList>
            <person name="Otto D Thomas"/>
            <person name="Naeem Raeece"/>
        </authorList>
    </citation>
    <scope>NUCLEOTIDE SEQUENCE</scope>
</reference>
<accession>A0A0G4IBJ6</accession>
<sequence>MEVCEGPVLHTADQEVSVLKRANLGEAGELLGGCQTVGAPKAPRVCRQSWLGGERGQNSVGPTQGQNFLFLVLFSSVSEDVVGGLSLEIRGRPSVWIGSSCAGPEDPGGRTPARAGLRTTFELDSDKSGARGIIVIGVARWSTKVDAGVGAEAEAEVEADSKTEAEAEAAEDDGAYEAVLWEVLEVGGGPGGERGGGQTLS</sequence>
<gene>
    <name evidence="1" type="ORF">Cvel_2173</name>
</gene>
<name>A0A0G4IBJ6_9ALVE</name>
<dbReference type="AlphaFoldDB" id="A0A0G4IBJ6"/>
<dbReference type="VEuPathDB" id="CryptoDB:Cvel_2173"/>
<organism evidence="1">
    <name type="scientific">Chromera velia CCMP2878</name>
    <dbReference type="NCBI Taxonomy" id="1169474"/>
    <lineage>
        <taxon>Eukaryota</taxon>
        <taxon>Sar</taxon>
        <taxon>Alveolata</taxon>
        <taxon>Colpodellida</taxon>
        <taxon>Chromeraceae</taxon>
        <taxon>Chromera</taxon>
    </lineage>
</organism>
<protein>
    <submittedName>
        <fullName evidence="1">Uncharacterized protein</fullName>
    </submittedName>
</protein>
<proteinExistence type="predicted"/>
<dbReference type="EMBL" id="CDMZ01005787">
    <property type="protein sequence ID" value="CEM54430.1"/>
    <property type="molecule type" value="Genomic_DNA"/>
</dbReference>